<dbReference type="Gene3D" id="1.10.10.10">
    <property type="entry name" value="Winged helix-like DNA-binding domain superfamily/Winged helix DNA-binding domain"/>
    <property type="match status" value="1"/>
</dbReference>
<dbReference type="Pfam" id="PF04542">
    <property type="entry name" value="Sigma70_r2"/>
    <property type="match status" value="1"/>
</dbReference>
<evidence type="ECO:0000256" key="1">
    <source>
        <dbReference type="ARBA" id="ARBA00010641"/>
    </source>
</evidence>
<dbReference type="eggNOG" id="COG1595">
    <property type="taxonomic scope" value="Bacteria"/>
</dbReference>
<dbReference type="OrthoDB" id="3211555at2"/>
<evidence type="ECO:0000259" key="6">
    <source>
        <dbReference type="Pfam" id="PF04542"/>
    </source>
</evidence>
<dbReference type="InterPro" id="IPR014303">
    <property type="entry name" value="RNA_pol_sigma-70_ECF"/>
</dbReference>
<evidence type="ECO:0000256" key="2">
    <source>
        <dbReference type="ARBA" id="ARBA00011344"/>
    </source>
</evidence>
<dbReference type="Gene3D" id="1.10.1740.10">
    <property type="match status" value="1"/>
</dbReference>
<dbReference type="InterPro" id="IPR014284">
    <property type="entry name" value="RNA_pol_sigma-70_dom"/>
</dbReference>
<dbReference type="AlphaFoldDB" id="D3Q3S4"/>
<protein>
    <submittedName>
        <fullName evidence="8">RNA polymerase, sigma-24 subunit, ECF subfamily</fullName>
    </submittedName>
</protein>
<evidence type="ECO:0000259" key="7">
    <source>
        <dbReference type="Pfam" id="PF08281"/>
    </source>
</evidence>
<dbReference type="Pfam" id="PF08281">
    <property type="entry name" value="Sigma70_r4_2"/>
    <property type="match status" value="1"/>
</dbReference>
<dbReference type="InterPro" id="IPR007627">
    <property type="entry name" value="RNA_pol_sigma70_r2"/>
</dbReference>
<name>D3Q3S4_STANL</name>
<dbReference type="Gene3D" id="3.10.450.50">
    <property type="match status" value="1"/>
</dbReference>
<dbReference type="InterPro" id="IPR013325">
    <property type="entry name" value="RNA_pol_sigma_r2"/>
</dbReference>
<dbReference type="NCBIfam" id="TIGR02957">
    <property type="entry name" value="SigX4"/>
    <property type="match status" value="1"/>
</dbReference>
<dbReference type="Proteomes" id="UP000000844">
    <property type="component" value="Chromosome"/>
</dbReference>
<comment type="similarity">
    <text evidence="1">Belongs to the sigma-70 factor family. ECF subfamily.</text>
</comment>
<dbReference type="InterPro" id="IPR013324">
    <property type="entry name" value="RNA_pol_sigma_r3/r4-like"/>
</dbReference>
<accession>D3Q3S4</accession>
<keyword evidence="4" id="KW-0731">Sigma factor</keyword>
<dbReference type="SUPFAM" id="SSF88659">
    <property type="entry name" value="Sigma3 and sigma4 domains of RNA polymerase sigma factors"/>
    <property type="match status" value="1"/>
</dbReference>
<sequence length="324" mass="35905">MLGDVSMSAVELEAFTSARPRLFAIAYRLLGSAGEAEDAVQDAFVRWQAADRERVREPVAWLTKVLTNLCLNRLTSARARREQYVGQWLPEPVLTPDDRLGPLETVEQRESMSLAFLVLLERLTPPERAAFVLREAFGYGHREIAGILDVTEAGSQQLYHRAKGHVERERSRFSATDAQARRILERFLAAASGGDLAALEEILVADAAAWADGGGQIGVARHPILGVAKVARYFANWFGNVNMERLRRLNLDHIKVYIVEANGRPAVVAYADDRLLAVMGFDLVDGRVGAVRTMANPEKLRFIGDQLDGRDRGEPLLAFSIAEL</sequence>
<dbReference type="NCBIfam" id="TIGR02937">
    <property type="entry name" value="sigma70-ECF"/>
    <property type="match status" value="1"/>
</dbReference>
<gene>
    <name evidence="8" type="ordered locus">Snas_4344</name>
</gene>
<dbReference type="NCBIfam" id="NF007214">
    <property type="entry name" value="PRK09636.1"/>
    <property type="match status" value="1"/>
</dbReference>
<dbReference type="KEGG" id="sna:Snas_4344"/>
<reference evidence="8 9" key="1">
    <citation type="journal article" date="2009" name="Stand. Genomic Sci.">
        <title>Complete genome sequence of Stackebrandtia nassauensis type strain (LLR-40K-21).</title>
        <authorList>
            <person name="Munk C."/>
            <person name="Lapidus A."/>
            <person name="Copeland A."/>
            <person name="Jando M."/>
            <person name="Mayilraj S."/>
            <person name="Glavina Del Rio T."/>
            <person name="Nolan M."/>
            <person name="Chen F."/>
            <person name="Lucas S."/>
            <person name="Tice H."/>
            <person name="Cheng J.F."/>
            <person name="Han C."/>
            <person name="Detter J.C."/>
            <person name="Bruce D."/>
            <person name="Goodwin L."/>
            <person name="Chain P."/>
            <person name="Pitluck S."/>
            <person name="Goker M."/>
            <person name="Ovchinikova G."/>
            <person name="Pati A."/>
            <person name="Ivanova N."/>
            <person name="Mavromatis K."/>
            <person name="Chen A."/>
            <person name="Palaniappan K."/>
            <person name="Land M."/>
            <person name="Hauser L."/>
            <person name="Chang Y.J."/>
            <person name="Jeffries C.D."/>
            <person name="Bristow J."/>
            <person name="Eisen J.A."/>
            <person name="Markowitz V."/>
            <person name="Hugenholtz P."/>
            <person name="Kyrpides N.C."/>
            <person name="Klenk H.P."/>
        </authorList>
    </citation>
    <scope>NUCLEOTIDE SEQUENCE [LARGE SCALE GENOMIC DNA]</scope>
    <source>
        <strain evidence="9">DSM 44728 / CIP 108903 / NRRL B-16338 / NBRC 102104 / LLR-40K-21</strain>
    </source>
</reference>
<dbReference type="EMBL" id="CP001778">
    <property type="protein sequence ID" value="ADD43991.1"/>
    <property type="molecule type" value="Genomic_DNA"/>
</dbReference>
<dbReference type="InterPro" id="IPR036388">
    <property type="entry name" value="WH-like_DNA-bd_sf"/>
</dbReference>
<evidence type="ECO:0000256" key="4">
    <source>
        <dbReference type="ARBA" id="ARBA00023082"/>
    </source>
</evidence>
<evidence type="ECO:0000256" key="3">
    <source>
        <dbReference type="ARBA" id="ARBA00023015"/>
    </source>
</evidence>
<dbReference type="GO" id="GO:0016987">
    <property type="term" value="F:sigma factor activity"/>
    <property type="evidence" value="ECO:0007669"/>
    <property type="project" value="UniProtKB-KW"/>
</dbReference>
<proteinExistence type="inferred from homology"/>
<dbReference type="InterPro" id="IPR032710">
    <property type="entry name" value="NTF2-like_dom_sf"/>
</dbReference>
<dbReference type="PANTHER" id="PTHR30173">
    <property type="entry name" value="SIGMA 19 FACTOR"/>
    <property type="match status" value="1"/>
</dbReference>
<keyword evidence="3" id="KW-0805">Transcription regulation</keyword>
<organism evidence="8 9">
    <name type="scientific">Stackebrandtia nassauensis (strain DSM 44728 / CIP 108903 / NRRL B-16338 / NBRC 102104 / LLR-40K-21)</name>
    <dbReference type="NCBI Taxonomy" id="446470"/>
    <lineage>
        <taxon>Bacteria</taxon>
        <taxon>Bacillati</taxon>
        <taxon>Actinomycetota</taxon>
        <taxon>Actinomycetes</taxon>
        <taxon>Glycomycetales</taxon>
        <taxon>Glycomycetaceae</taxon>
        <taxon>Stackebrandtia</taxon>
    </lineage>
</organism>
<dbReference type="GO" id="GO:0003677">
    <property type="term" value="F:DNA binding"/>
    <property type="evidence" value="ECO:0007669"/>
    <property type="project" value="InterPro"/>
</dbReference>
<dbReference type="InterPro" id="IPR013249">
    <property type="entry name" value="RNA_pol_sigma70_r4_t2"/>
</dbReference>
<comment type="subunit">
    <text evidence="2">Interacts transiently with the RNA polymerase catalytic core formed by RpoA, RpoB, RpoC and RpoZ (2 alpha, 1 beta, 1 beta' and 1 omega subunit) to form the RNA polymerase holoenzyme that can initiate transcription.</text>
</comment>
<dbReference type="PANTHER" id="PTHR30173:SF36">
    <property type="entry name" value="ECF RNA POLYMERASE SIGMA FACTOR SIGJ"/>
    <property type="match status" value="1"/>
</dbReference>
<dbReference type="SUPFAM" id="SSF88946">
    <property type="entry name" value="Sigma2 domain of RNA polymerase sigma factors"/>
    <property type="match status" value="1"/>
</dbReference>
<evidence type="ECO:0000313" key="9">
    <source>
        <dbReference type="Proteomes" id="UP000000844"/>
    </source>
</evidence>
<evidence type="ECO:0000256" key="5">
    <source>
        <dbReference type="ARBA" id="ARBA00023163"/>
    </source>
</evidence>
<evidence type="ECO:0000313" key="8">
    <source>
        <dbReference type="EMBL" id="ADD43991.1"/>
    </source>
</evidence>
<dbReference type="STRING" id="446470.Snas_4344"/>
<keyword evidence="5" id="KW-0804">Transcription</keyword>
<feature type="domain" description="RNA polymerase sigma-70 region 2" evidence="6">
    <location>
        <begin position="16"/>
        <end position="78"/>
    </location>
</feature>
<dbReference type="GO" id="GO:0006352">
    <property type="term" value="P:DNA-templated transcription initiation"/>
    <property type="evidence" value="ECO:0007669"/>
    <property type="project" value="InterPro"/>
</dbReference>
<dbReference type="InterPro" id="IPR052704">
    <property type="entry name" value="ECF_Sigma-70_Domain"/>
</dbReference>
<feature type="domain" description="RNA polymerase sigma factor 70 region 4 type 2" evidence="7">
    <location>
        <begin position="115"/>
        <end position="165"/>
    </location>
</feature>
<dbReference type="HOGENOM" id="CLU_047691_22_0_11"/>
<keyword evidence="9" id="KW-1185">Reference proteome</keyword>
<dbReference type="SUPFAM" id="SSF54427">
    <property type="entry name" value="NTF2-like"/>
    <property type="match status" value="1"/>
</dbReference>